<reference evidence="1 2" key="1">
    <citation type="journal article" date="2022" name="bioRxiv">
        <title>Genomics of Preaxostyla Flagellates Illuminates Evolutionary Transitions and the Path Towards Mitochondrial Loss.</title>
        <authorList>
            <person name="Novak L.V.F."/>
            <person name="Treitli S.C."/>
            <person name="Pyrih J."/>
            <person name="Halakuc P."/>
            <person name="Pipaliya S.V."/>
            <person name="Vacek V."/>
            <person name="Brzon O."/>
            <person name="Soukal P."/>
            <person name="Eme L."/>
            <person name="Dacks J.B."/>
            <person name="Karnkowska A."/>
            <person name="Elias M."/>
            <person name="Hampl V."/>
        </authorList>
    </citation>
    <scope>NUCLEOTIDE SEQUENCE [LARGE SCALE GENOMIC DNA]</scope>
    <source>
        <strain evidence="1">NAU3</strain>
        <tissue evidence="1">Gut</tissue>
    </source>
</reference>
<dbReference type="EMBL" id="JARBJD010000010">
    <property type="protein sequence ID" value="KAK2962584.1"/>
    <property type="molecule type" value="Genomic_DNA"/>
</dbReference>
<keyword evidence="2" id="KW-1185">Reference proteome</keyword>
<sequence>MIPFLRSHLTQFLPHHPGQIHLCPSFSLRPVNLLLSFPHQSNPLHSLLSGHHELHLSFQTPDAQNLPFKFQPSDLERHETNYNRHLHRMN</sequence>
<comment type="caution">
    <text evidence="1">The sequence shown here is derived from an EMBL/GenBank/DDBJ whole genome shotgun (WGS) entry which is preliminary data.</text>
</comment>
<accession>A0ABQ9YG75</accession>
<proteinExistence type="predicted"/>
<evidence type="ECO:0000313" key="2">
    <source>
        <dbReference type="Proteomes" id="UP001281761"/>
    </source>
</evidence>
<name>A0ABQ9YG75_9EUKA</name>
<gene>
    <name evidence="1" type="ORF">BLNAU_2416</name>
</gene>
<dbReference type="Proteomes" id="UP001281761">
    <property type="component" value="Unassembled WGS sequence"/>
</dbReference>
<evidence type="ECO:0000313" key="1">
    <source>
        <dbReference type="EMBL" id="KAK2962584.1"/>
    </source>
</evidence>
<protein>
    <submittedName>
        <fullName evidence="1">Uncharacterized protein</fullName>
    </submittedName>
</protein>
<organism evidence="1 2">
    <name type="scientific">Blattamonas nauphoetae</name>
    <dbReference type="NCBI Taxonomy" id="2049346"/>
    <lineage>
        <taxon>Eukaryota</taxon>
        <taxon>Metamonada</taxon>
        <taxon>Preaxostyla</taxon>
        <taxon>Oxymonadida</taxon>
        <taxon>Blattamonas</taxon>
    </lineage>
</organism>